<keyword evidence="3" id="KW-0720">Serine protease</keyword>
<dbReference type="Pfam" id="PF00089">
    <property type="entry name" value="Trypsin"/>
    <property type="match status" value="1"/>
</dbReference>
<keyword evidence="1" id="KW-0645">Protease</keyword>
<dbReference type="Proteomes" id="UP000494106">
    <property type="component" value="Unassembled WGS sequence"/>
</dbReference>
<gene>
    <name evidence="7" type="ORF">APLA_LOCUS4698</name>
</gene>
<evidence type="ECO:0000256" key="3">
    <source>
        <dbReference type="ARBA" id="ARBA00022825"/>
    </source>
</evidence>
<feature type="domain" description="Peptidase S1" evidence="6">
    <location>
        <begin position="88"/>
        <end position="326"/>
    </location>
</feature>
<dbReference type="EMBL" id="CADEBC010000476">
    <property type="protein sequence ID" value="CAB3232066.1"/>
    <property type="molecule type" value="Genomic_DNA"/>
</dbReference>
<feature type="compositionally biased region" description="Low complexity" evidence="5">
    <location>
        <begin position="391"/>
        <end position="435"/>
    </location>
</feature>
<dbReference type="CDD" id="cd00190">
    <property type="entry name" value="Tryp_SPc"/>
    <property type="match status" value="1"/>
</dbReference>
<dbReference type="AlphaFoldDB" id="A0A8S0ZFS7"/>
<evidence type="ECO:0000256" key="1">
    <source>
        <dbReference type="ARBA" id="ARBA00022670"/>
    </source>
</evidence>
<proteinExistence type="predicted"/>
<dbReference type="GO" id="GO:0004252">
    <property type="term" value="F:serine-type endopeptidase activity"/>
    <property type="evidence" value="ECO:0007669"/>
    <property type="project" value="InterPro"/>
</dbReference>
<evidence type="ECO:0000256" key="5">
    <source>
        <dbReference type="SAM" id="MobiDB-lite"/>
    </source>
</evidence>
<dbReference type="SUPFAM" id="SSF50494">
    <property type="entry name" value="Trypsin-like serine proteases"/>
    <property type="match status" value="1"/>
</dbReference>
<name>A0A8S0ZFS7_ARCPL</name>
<dbReference type="InterPro" id="IPR001254">
    <property type="entry name" value="Trypsin_dom"/>
</dbReference>
<accession>A0A8S0ZFS7</accession>
<dbReference type="Gene3D" id="2.40.10.10">
    <property type="entry name" value="Trypsin-like serine proteases"/>
    <property type="match status" value="1"/>
</dbReference>
<evidence type="ECO:0000313" key="7">
    <source>
        <dbReference type="EMBL" id="CAB3232066.1"/>
    </source>
</evidence>
<sequence>MTRDDILKILALKSEDGKMMKSARRMMRNSIPKRDDDGRIHDVVDKLIAEVPRDNHKLTANESIYWDPQGALEDLKEYYDAKRDGRRLFKGERTSVRDWPFMVSIHIMGKFWCGGALYWNDLVITSASCLQLLYNNRFYRENPRVVQVRIGSNHSRVGGELIDVLEVYFHPAYDPKSLQNNLAVTRLRRHLAFSYHRIPKIISISDLPTTVPSTAEVLILGWGVTKLSQKLSYEPIFLQKKYLPVYPNTFCKEVYGKNFITEKMFCAGTITTGEGACDHDAGGPAIFAGRLVGIISFGPSVCGFTNAPTVFTLIGAFSDWIETVNESMPNYYRAKRPTTSSTKSIIDGYFATWQDSKLKNAEKIRAETKMEPLGIPTEHTPEIPLSETFENETPAPIETTEPTDTPTDTTEPNENIEFPEVTEPTTPEMATTETSPMPPGALRMEDSDGGWSIENRK</sequence>
<dbReference type="InterPro" id="IPR043504">
    <property type="entry name" value="Peptidase_S1_PA_chymotrypsin"/>
</dbReference>
<dbReference type="PANTHER" id="PTHR24276:SF91">
    <property type="entry name" value="AT26814P-RELATED"/>
    <property type="match status" value="1"/>
</dbReference>
<feature type="region of interest" description="Disordered" evidence="5">
    <location>
        <begin position="374"/>
        <end position="457"/>
    </location>
</feature>
<dbReference type="InterPro" id="IPR009003">
    <property type="entry name" value="Peptidase_S1_PA"/>
</dbReference>
<keyword evidence="8" id="KW-1185">Reference proteome</keyword>
<evidence type="ECO:0000313" key="8">
    <source>
        <dbReference type="Proteomes" id="UP000494106"/>
    </source>
</evidence>
<dbReference type="SMART" id="SM00020">
    <property type="entry name" value="Tryp_SPc"/>
    <property type="match status" value="1"/>
</dbReference>
<dbReference type="OrthoDB" id="6380398at2759"/>
<evidence type="ECO:0000256" key="2">
    <source>
        <dbReference type="ARBA" id="ARBA00022801"/>
    </source>
</evidence>
<evidence type="ECO:0000256" key="4">
    <source>
        <dbReference type="ARBA" id="ARBA00023157"/>
    </source>
</evidence>
<organism evidence="7 8">
    <name type="scientific">Arctia plantaginis</name>
    <name type="common">Wood tiger moth</name>
    <name type="synonym">Phalaena plantaginis</name>
    <dbReference type="NCBI Taxonomy" id="874455"/>
    <lineage>
        <taxon>Eukaryota</taxon>
        <taxon>Metazoa</taxon>
        <taxon>Ecdysozoa</taxon>
        <taxon>Arthropoda</taxon>
        <taxon>Hexapoda</taxon>
        <taxon>Insecta</taxon>
        <taxon>Pterygota</taxon>
        <taxon>Neoptera</taxon>
        <taxon>Endopterygota</taxon>
        <taxon>Lepidoptera</taxon>
        <taxon>Glossata</taxon>
        <taxon>Ditrysia</taxon>
        <taxon>Noctuoidea</taxon>
        <taxon>Erebidae</taxon>
        <taxon>Arctiinae</taxon>
        <taxon>Arctia</taxon>
    </lineage>
</organism>
<dbReference type="InterPro" id="IPR050430">
    <property type="entry name" value="Peptidase_S1"/>
</dbReference>
<comment type="caution">
    <text evidence="7">The sequence shown here is derived from an EMBL/GenBank/DDBJ whole genome shotgun (WGS) entry which is preliminary data.</text>
</comment>
<dbReference type="PANTHER" id="PTHR24276">
    <property type="entry name" value="POLYSERASE-RELATED"/>
    <property type="match status" value="1"/>
</dbReference>
<keyword evidence="4" id="KW-1015">Disulfide bond</keyword>
<reference evidence="7 8" key="1">
    <citation type="submission" date="2020-04" db="EMBL/GenBank/DDBJ databases">
        <authorList>
            <person name="Wallbank WR R."/>
            <person name="Pardo Diaz C."/>
            <person name="Kozak K."/>
            <person name="Martin S."/>
            <person name="Jiggins C."/>
            <person name="Moest M."/>
            <person name="Warren A I."/>
            <person name="Byers J.R.P. K."/>
            <person name="Montejo-Kovacevich G."/>
            <person name="Yen C E."/>
        </authorList>
    </citation>
    <scope>NUCLEOTIDE SEQUENCE [LARGE SCALE GENOMIC DNA]</scope>
</reference>
<dbReference type="GO" id="GO:0006508">
    <property type="term" value="P:proteolysis"/>
    <property type="evidence" value="ECO:0007669"/>
    <property type="project" value="UniProtKB-KW"/>
</dbReference>
<dbReference type="PROSITE" id="PS50240">
    <property type="entry name" value="TRYPSIN_DOM"/>
    <property type="match status" value="1"/>
</dbReference>
<keyword evidence="2" id="KW-0378">Hydrolase</keyword>
<protein>
    <recommendedName>
        <fullName evidence="6">Peptidase S1 domain-containing protein</fullName>
    </recommendedName>
</protein>
<evidence type="ECO:0000259" key="6">
    <source>
        <dbReference type="PROSITE" id="PS50240"/>
    </source>
</evidence>